<reference evidence="2" key="1">
    <citation type="journal article" date="2019" name="bioRxiv">
        <title>The Genome of the Zebra Mussel, Dreissena polymorpha: A Resource for Invasive Species Research.</title>
        <authorList>
            <person name="McCartney M.A."/>
            <person name="Auch B."/>
            <person name="Kono T."/>
            <person name="Mallez S."/>
            <person name="Zhang Y."/>
            <person name="Obille A."/>
            <person name="Becker A."/>
            <person name="Abrahante J.E."/>
            <person name="Garbe J."/>
            <person name="Badalamenti J.P."/>
            <person name="Herman A."/>
            <person name="Mangelson H."/>
            <person name="Liachko I."/>
            <person name="Sullivan S."/>
            <person name="Sone E.D."/>
            <person name="Koren S."/>
            <person name="Silverstein K.A.T."/>
            <person name="Beckman K.B."/>
            <person name="Gohl D.M."/>
        </authorList>
    </citation>
    <scope>NUCLEOTIDE SEQUENCE</scope>
    <source>
        <strain evidence="2">Duluth1</strain>
        <tissue evidence="2">Whole animal</tissue>
    </source>
</reference>
<evidence type="ECO:0008006" key="4">
    <source>
        <dbReference type="Google" id="ProtNLM"/>
    </source>
</evidence>
<organism evidence="2 3">
    <name type="scientific">Dreissena polymorpha</name>
    <name type="common">Zebra mussel</name>
    <name type="synonym">Mytilus polymorpha</name>
    <dbReference type="NCBI Taxonomy" id="45954"/>
    <lineage>
        <taxon>Eukaryota</taxon>
        <taxon>Metazoa</taxon>
        <taxon>Spiralia</taxon>
        <taxon>Lophotrochozoa</taxon>
        <taxon>Mollusca</taxon>
        <taxon>Bivalvia</taxon>
        <taxon>Autobranchia</taxon>
        <taxon>Heteroconchia</taxon>
        <taxon>Euheterodonta</taxon>
        <taxon>Imparidentia</taxon>
        <taxon>Neoheterodontei</taxon>
        <taxon>Myida</taxon>
        <taxon>Dreissenoidea</taxon>
        <taxon>Dreissenidae</taxon>
        <taxon>Dreissena</taxon>
    </lineage>
</organism>
<keyword evidence="3" id="KW-1185">Reference proteome</keyword>
<keyword evidence="1" id="KW-0732">Signal</keyword>
<dbReference type="Proteomes" id="UP000828390">
    <property type="component" value="Unassembled WGS sequence"/>
</dbReference>
<feature type="non-terminal residue" evidence="2">
    <location>
        <position position="210"/>
    </location>
</feature>
<evidence type="ECO:0000313" key="2">
    <source>
        <dbReference type="EMBL" id="KAH3788674.1"/>
    </source>
</evidence>
<dbReference type="AlphaFoldDB" id="A0A9D4IXR0"/>
<dbReference type="EMBL" id="JAIWYP010000008">
    <property type="protein sequence ID" value="KAH3788674.1"/>
    <property type="molecule type" value="Genomic_DNA"/>
</dbReference>
<accession>A0A9D4IXR0</accession>
<gene>
    <name evidence="2" type="ORF">DPMN_166821</name>
</gene>
<feature type="chain" id="PRO_5039461084" description="Secreted protein" evidence="1">
    <location>
        <begin position="19"/>
        <end position="210"/>
    </location>
</feature>
<comment type="caution">
    <text evidence="2">The sequence shown here is derived from an EMBL/GenBank/DDBJ whole genome shotgun (WGS) entry which is preliminary data.</text>
</comment>
<evidence type="ECO:0000313" key="3">
    <source>
        <dbReference type="Proteomes" id="UP000828390"/>
    </source>
</evidence>
<sequence>MKSHIVFVLLTRLRPCSGASASLIVTSPRTSYCDLAQTVRVFREPGARCQSYFDYTKNCQSVQGASLILTSPRISNYYYTKNCRVFRVPGATLILSAPRIVSVFRGAIQVANLILTTPRTVRVLRGASLILTTPRTSYSDYTKNSQSVHGARLLLTTPEIVRVFRLPCVHVQELSRVFREPGAKLSECSWCQPYFDFSKNFLFRLGTSVP</sequence>
<protein>
    <recommendedName>
        <fullName evidence="4">Secreted protein</fullName>
    </recommendedName>
</protein>
<feature type="signal peptide" evidence="1">
    <location>
        <begin position="1"/>
        <end position="18"/>
    </location>
</feature>
<name>A0A9D4IXR0_DREPO</name>
<evidence type="ECO:0000256" key="1">
    <source>
        <dbReference type="SAM" id="SignalP"/>
    </source>
</evidence>
<proteinExistence type="predicted"/>
<reference evidence="2" key="2">
    <citation type="submission" date="2020-11" db="EMBL/GenBank/DDBJ databases">
        <authorList>
            <person name="McCartney M.A."/>
            <person name="Auch B."/>
            <person name="Kono T."/>
            <person name="Mallez S."/>
            <person name="Becker A."/>
            <person name="Gohl D.M."/>
            <person name="Silverstein K.A.T."/>
            <person name="Koren S."/>
            <person name="Bechman K.B."/>
            <person name="Herman A."/>
            <person name="Abrahante J.E."/>
            <person name="Garbe J."/>
        </authorList>
    </citation>
    <scope>NUCLEOTIDE SEQUENCE</scope>
    <source>
        <strain evidence="2">Duluth1</strain>
        <tissue evidence="2">Whole animal</tissue>
    </source>
</reference>